<dbReference type="Proteomes" id="UP001589619">
    <property type="component" value="Unassembled WGS sequence"/>
</dbReference>
<name>A0ABV5VWK0_9BACL</name>
<protein>
    <submittedName>
        <fullName evidence="2">Sugar phosphate isomerase/epimerase</fullName>
    </submittedName>
</protein>
<comment type="caution">
    <text evidence="2">The sequence shown here is derived from an EMBL/GenBank/DDBJ whole genome shotgun (WGS) entry which is preliminary data.</text>
</comment>
<dbReference type="RefSeq" id="WP_344903652.1">
    <property type="nucleotide sequence ID" value="NZ_BAAAYO010000001.1"/>
</dbReference>
<dbReference type="SUPFAM" id="SSF51658">
    <property type="entry name" value="Xylose isomerase-like"/>
    <property type="match status" value="1"/>
</dbReference>
<dbReference type="InterPro" id="IPR050312">
    <property type="entry name" value="IolE/XylAMocC-like"/>
</dbReference>
<organism evidence="2 3">
    <name type="scientific">Paenibacillus hodogayensis</name>
    <dbReference type="NCBI Taxonomy" id="279208"/>
    <lineage>
        <taxon>Bacteria</taxon>
        <taxon>Bacillati</taxon>
        <taxon>Bacillota</taxon>
        <taxon>Bacilli</taxon>
        <taxon>Bacillales</taxon>
        <taxon>Paenibacillaceae</taxon>
        <taxon>Paenibacillus</taxon>
    </lineage>
</organism>
<feature type="domain" description="Xylose isomerase-like TIM barrel" evidence="1">
    <location>
        <begin position="19"/>
        <end position="277"/>
    </location>
</feature>
<keyword evidence="2" id="KW-0413">Isomerase</keyword>
<dbReference type="PANTHER" id="PTHR12110">
    <property type="entry name" value="HYDROXYPYRUVATE ISOMERASE"/>
    <property type="match status" value="1"/>
</dbReference>
<dbReference type="PANTHER" id="PTHR12110:SF21">
    <property type="entry name" value="XYLOSE ISOMERASE-LIKE TIM BARREL DOMAIN-CONTAINING PROTEIN"/>
    <property type="match status" value="1"/>
</dbReference>
<dbReference type="Gene3D" id="3.20.20.150">
    <property type="entry name" value="Divalent-metal-dependent TIM barrel enzymes"/>
    <property type="match status" value="1"/>
</dbReference>
<accession>A0ABV5VWK0</accession>
<keyword evidence="3" id="KW-1185">Reference proteome</keyword>
<dbReference type="GO" id="GO:0016853">
    <property type="term" value="F:isomerase activity"/>
    <property type="evidence" value="ECO:0007669"/>
    <property type="project" value="UniProtKB-KW"/>
</dbReference>
<proteinExistence type="predicted"/>
<evidence type="ECO:0000313" key="3">
    <source>
        <dbReference type="Proteomes" id="UP001589619"/>
    </source>
</evidence>
<evidence type="ECO:0000313" key="2">
    <source>
        <dbReference type="EMBL" id="MFB9752650.1"/>
    </source>
</evidence>
<dbReference type="InterPro" id="IPR013022">
    <property type="entry name" value="Xyl_isomerase-like_TIM-brl"/>
</dbReference>
<sequence>MRIGFYHSCWNHWNLQKTFEWAEANRFSGIELHGGPKYTFADWNELANGIGCSGILSLQEKHDMPITGIMFGALPFLSPSAEERRRAVETIKVLLKAAARLGIPVVSTFTGRDPSLSVEDNLPLVERVFPEVVEFAESCSVTLAFENCPMYEFWPPVHNVAVSPALWREIFNRLPSRRLGLNLDPSHLVWQGIDYVQAVHDFQDRIAIVQAKDTEVLERVLRTEGMMTCKWWRHRIPGQGDVDWNKFIAALHDIGYEGTISIEHEDPIWSGSDARIEQGLLQAKHHLEQFM</sequence>
<dbReference type="EMBL" id="JBHMAG010000012">
    <property type="protein sequence ID" value="MFB9752650.1"/>
    <property type="molecule type" value="Genomic_DNA"/>
</dbReference>
<reference evidence="2 3" key="1">
    <citation type="submission" date="2024-09" db="EMBL/GenBank/DDBJ databases">
        <authorList>
            <person name="Sun Q."/>
            <person name="Mori K."/>
        </authorList>
    </citation>
    <scope>NUCLEOTIDE SEQUENCE [LARGE SCALE GENOMIC DNA]</scope>
    <source>
        <strain evidence="2 3">JCM 12520</strain>
    </source>
</reference>
<gene>
    <name evidence="2" type="ORF">ACFFNY_13870</name>
</gene>
<dbReference type="Pfam" id="PF01261">
    <property type="entry name" value="AP_endonuc_2"/>
    <property type="match status" value="1"/>
</dbReference>
<evidence type="ECO:0000259" key="1">
    <source>
        <dbReference type="Pfam" id="PF01261"/>
    </source>
</evidence>
<dbReference type="InterPro" id="IPR036237">
    <property type="entry name" value="Xyl_isomerase-like_sf"/>
</dbReference>